<keyword evidence="2" id="KW-1185">Reference proteome</keyword>
<proteinExistence type="predicted"/>
<name>A0ABT4RI29_9ACTN</name>
<organism evidence="1 2">
    <name type="scientific">Solirubrobacter deserti</name>
    <dbReference type="NCBI Taxonomy" id="2282478"/>
    <lineage>
        <taxon>Bacteria</taxon>
        <taxon>Bacillati</taxon>
        <taxon>Actinomycetota</taxon>
        <taxon>Thermoleophilia</taxon>
        <taxon>Solirubrobacterales</taxon>
        <taxon>Solirubrobacteraceae</taxon>
        <taxon>Solirubrobacter</taxon>
    </lineage>
</organism>
<protein>
    <submittedName>
        <fullName evidence="1">Uncharacterized protein</fullName>
    </submittedName>
</protein>
<reference evidence="1" key="1">
    <citation type="submission" date="2022-10" db="EMBL/GenBank/DDBJ databases">
        <title>The WGS of Solirubrobacter sp. CPCC 204708.</title>
        <authorList>
            <person name="Jiang Z."/>
        </authorList>
    </citation>
    <scope>NUCLEOTIDE SEQUENCE</scope>
    <source>
        <strain evidence="1">CPCC 204708</strain>
    </source>
</reference>
<evidence type="ECO:0000313" key="2">
    <source>
        <dbReference type="Proteomes" id="UP001147700"/>
    </source>
</evidence>
<evidence type="ECO:0000313" key="1">
    <source>
        <dbReference type="EMBL" id="MDA0138204.1"/>
    </source>
</evidence>
<dbReference type="RefSeq" id="WP_202956441.1">
    <property type="nucleotide sequence ID" value="NZ_JAPCID010000014.1"/>
</dbReference>
<sequence length="356" mass="36775">MTRIVIDPGSVRSAAGRMRTAAGELQALSSQVSCAAIPEMPPGERWEIELRLRTAGDQLLRGASSIRSAAGDLDRRAHKAVLANQGSFMGPVFGGRSFWRSTRKIGGRNWPGWRHGWKLSPGTWEGRSLARGQQPLTKSQLRDFRRNINSGNRVSRDLGIYVGDGGSIAAKRWGGKGSNHEVALGEVAGEYKAGAKIGPDGVRAAAEASVAANLVRATRRFGGDGPLQGEIGGSIGANAKGEVEAKVGRDGVAGRAGGRAFVGGEAHVSGKVQLPAGVQSKAQAGVSYGAGVQAEADFSVGKKMKAKVHIGATLGIGGNVAVEVEVDAEKAVKDVAGVADKGIDAIGDGLDKLGIF</sequence>
<accession>A0ABT4RI29</accession>
<dbReference type="Proteomes" id="UP001147700">
    <property type="component" value="Unassembled WGS sequence"/>
</dbReference>
<dbReference type="EMBL" id="JAPCID010000014">
    <property type="protein sequence ID" value="MDA0138204.1"/>
    <property type="molecule type" value="Genomic_DNA"/>
</dbReference>
<comment type="caution">
    <text evidence="1">The sequence shown here is derived from an EMBL/GenBank/DDBJ whole genome shotgun (WGS) entry which is preliminary data.</text>
</comment>
<gene>
    <name evidence="1" type="ORF">OJ962_11895</name>
</gene>